<evidence type="ECO:0000313" key="1">
    <source>
        <dbReference type="EMBL" id="KZD40129.1"/>
    </source>
</evidence>
<name>A0A164HMC4_BACCE</name>
<dbReference type="EMBL" id="LJKA01000011">
    <property type="protein sequence ID" value="KZD40129.1"/>
    <property type="molecule type" value="Genomic_DNA"/>
</dbReference>
<evidence type="ECO:0000313" key="2">
    <source>
        <dbReference type="Proteomes" id="UP000076501"/>
    </source>
</evidence>
<dbReference type="Proteomes" id="UP000076501">
    <property type="component" value="Unassembled WGS sequence"/>
</dbReference>
<protein>
    <submittedName>
        <fullName evidence="1">Ribosomal-protein-alanine acetyltransferase</fullName>
    </submittedName>
</protein>
<reference evidence="1 2" key="1">
    <citation type="submission" date="2015-09" db="EMBL/GenBank/DDBJ databases">
        <title>Bacillus cereus food isolates.</title>
        <authorList>
            <person name="Boekhorst J."/>
        </authorList>
    </citation>
    <scope>NUCLEOTIDE SEQUENCE [LARGE SCALE GENOMIC DNA]</scope>
    <source>
        <strain evidence="1 2">B4082</strain>
    </source>
</reference>
<dbReference type="PATRIC" id="fig|1396.539.peg.3629"/>
<sequence length="43" mass="5012">MEGHDVYVGKKKVIGTKRLFMRKSIIENVDQFYNILKKEAVGK</sequence>
<dbReference type="GO" id="GO:0016740">
    <property type="term" value="F:transferase activity"/>
    <property type="evidence" value="ECO:0007669"/>
    <property type="project" value="UniProtKB-KW"/>
</dbReference>
<gene>
    <name evidence="1" type="ORF">B4082_0797</name>
</gene>
<organism evidence="1 2">
    <name type="scientific">Bacillus cereus</name>
    <dbReference type="NCBI Taxonomy" id="1396"/>
    <lineage>
        <taxon>Bacteria</taxon>
        <taxon>Bacillati</taxon>
        <taxon>Bacillota</taxon>
        <taxon>Bacilli</taxon>
        <taxon>Bacillales</taxon>
        <taxon>Bacillaceae</taxon>
        <taxon>Bacillus</taxon>
        <taxon>Bacillus cereus group</taxon>
    </lineage>
</organism>
<keyword evidence="1" id="KW-0808">Transferase</keyword>
<dbReference type="AlphaFoldDB" id="A0A164HMC4"/>
<accession>A0A164HMC4</accession>
<proteinExistence type="predicted"/>
<comment type="caution">
    <text evidence="1">The sequence shown here is derived from an EMBL/GenBank/DDBJ whole genome shotgun (WGS) entry which is preliminary data.</text>
</comment>